<comment type="caution">
    <text evidence="1">The sequence shown here is derived from an EMBL/GenBank/DDBJ whole genome shotgun (WGS) entry which is preliminary data.</text>
</comment>
<keyword evidence="2" id="KW-1185">Reference proteome</keyword>
<dbReference type="AlphaFoldDB" id="A0A392UIG4"/>
<organism evidence="1 2">
    <name type="scientific">Trifolium medium</name>
    <dbReference type="NCBI Taxonomy" id="97028"/>
    <lineage>
        <taxon>Eukaryota</taxon>
        <taxon>Viridiplantae</taxon>
        <taxon>Streptophyta</taxon>
        <taxon>Embryophyta</taxon>
        <taxon>Tracheophyta</taxon>
        <taxon>Spermatophyta</taxon>
        <taxon>Magnoliopsida</taxon>
        <taxon>eudicotyledons</taxon>
        <taxon>Gunneridae</taxon>
        <taxon>Pentapetalae</taxon>
        <taxon>rosids</taxon>
        <taxon>fabids</taxon>
        <taxon>Fabales</taxon>
        <taxon>Fabaceae</taxon>
        <taxon>Papilionoideae</taxon>
        <taxon>50 kb inversion clade</taxon>
        <taxon>NPAAA clade</taxon>
        <taxon>Hologalegina</taxon>
        <taxon>IRL clade</taxon>
        <taxon>Trifolieae</taxon>
        <taxon>Trifolium</taxon>
    </lineage>
</organism>
<evidence type="ECO:0000313" key="2">
    <source>
        <dbReference type="Proteomes" id="UP000265520"/>
    </source>
</evidence>
<proteinExistence type="predicted"/>
<reference evidence="1 2" key="1">
    <citation type="journal article" date="2018" name="Front. Plant Sci.">
        <title>Red Clover (Trifolium pratense) and Zigzag Clover (T. medium) - A Picture of Genomic Similarities and Differences.</title>
        <authorList>
            <person name="Dluhosova J."/>
            <person name="Istvanek J."/>
            <person name="Nedelnik J."/>
            <person name="Repkova J."/>
        </authorList>
    </citation>
    <scope>NUCLEOTIDE SEQUENCE [LARGE SCALE GENOMIC DNA]</scope>
    <source>
        <strain evidence="2">cv. 10/8</strain>
        <tissue evidence="1">Leaf</tissue>
    </source>
</reference>
<accession>A0A392UIG4</accession>
<name>A0A392UIG4_9FABA</name>
<protein>
    <submittedName>
        <fullName evidence="1">Uncharacterized protein</fullName>
    </submittedName>
</protein>
<dbReference type="Proteomes" id="UP000265520">
    <property type="component" value="Unassembled WGS sequence"/>
</dbReference>
<sequence length="50" mass="5384">MLIAAVPTDAKSSKNLKNNYKQRRLGTAGNINATDANVLAAVIPTLFQNR</sequence>
<feature type="non-terminal residue" evidence="1">
    <location>
        <position position="50"/>
    </location>
</feature>
<dbReference type="EMBL" id="LXQA010817578">
    <property type="protein sequence ID" value="MCI72414.1"/>
    <property type="molecule type" value="Genomic_DNA"/>
</dbReference>
<evidence type="ECO:0000313" key="1">
    <source>
        <dbReference type="EMBL" id="MCI72414.1"/>
    </source>
</evidence>